<name>A0A1G1X965_9BACT</name>
<dbReference type="AlphaFoldDB" id="A0A1G1X965"/>
<dbReference type="PANTHER" id="PTHR30603">
    <property type="entry name" value="RNA POLYMERASE SIGMA FACTOR RPO"/>
    <property type="match status" value="1"/>
</dbReference>
<organism evidence="3 4">
    <name type="scientific">Candidatus Andersenbacteria bacterium RIFCSPHIGHO2_12_FULL_45_11b</name>
    <dbReference type="NCBI Taxonomy" id="1797282"/>
    <lineage>
        <taxon>Bacteria</taxon>
        <taxon>Candidatus Anderseniibacteriota</taxon>
    </lineage>
</organism>
<dbReference type="PROSITE" id="PS51913">
    <property type="entry name" value="HTH_HARE"/>
    <property type="match status" value="1"/>
</dbReference>
<dbReference type="InterPro" id="IPR036388">
    <property type="entry name" value="WH-like_DNA-bd_sf"/>
</dbReference>
<protein>
    <recommendedName>
        <fullName evidence="2">HTH HARE-type domain-containing protein</fullName>
    </recommendedName>
</protein>
<reference evidence="3 4" key="1">
    <citation type="journal article" date="2016" name="Nat. Commun.">
        <title>Thousands of microbial genomes shed light on interconnected biogeochemical processes in an aquifer system.</title>
        <authorList>
            <person name="Anantharaman K."/>
            <person name="Brown C.T."/>
            <person name="Hug L.A."/>
            <person name="Sharon I."/>
            <person name="Castelle C.J."/>
            <person name="Probst A.J."/>
            <person name="Thomas B.C."/>
            <person name="Singh A."/>
            <person name="Wilkins M.J."/>
            <person name="Karaoz U."/>
            <person name="Brodie E.L."/>
            <person name="Williams K.H."/>
            <person name="Hubbard S.S."/>
            <person name="Banfield J.F."/>
        </authorList>
    </citation>
    <scope>NUCLEOTIDE SEQUENCE [LARGE SCALE GENOMIC DNA]</scope>
</reference>
<gene>
    <name evidence="3" type="ORF">A3E36_03340</name>
</gene>
<evidence type="ECO:0000313" key="4">
    <source>
        <dbReference type="Proteomes" id="UP000177941"/>
    </source>
</evidence>
<dbReference type="InterPro" id="IPR013324">
    <property type="entry name" value="RNA_pol_sigma_r3/r4-like"/>
</dbReference>
<evidence type="ECO:0000313" key="3">
    <source>
        <dbReference type="EMBL" id="OGY36598.1"/>
    </source>
</evidence>
<dbReference type="Pfam" id="PF04545">
    <property type="entry name" value="Sigma70_r4"/>
    <property type="match status" value="1"/>
</dbReference>
<dbReference type="Proteomes" id="UP000177941">
    <property type="component" value="Unassembled WGS sequence"/>
</dbReference>
<dbReference type="CDD" id="cd06171">
    <property type="entry name" value="Sigma70_r4"/>
    <property type="match status" value="1"/>
</dbReference>
<dbReference type="InterPro" id="IPR000943">
    <property type="entry name" value="RNA_pol_sigma70"/>
</dbReference>
<dbReference type="PANTHER" id="PTHR30603:SF47">
    <property type="entry name" value="RNA POLYMERASE SIGMA FACTOR SIGD, CHLOROPLASTIC"/>
    <property type="match status" value="1"/>
</dbReference>
<sequence length="339" mass="38026">MINFSQLTEDALQRLDARSRDIIVRRFGIEKDEKETLESIGKEYRITRERVRQIEANAKKELTSMQDILGGAELLLAEIFAEHGGLMSESHIVSVVEERTGMPIDPHTIHFFLTILPSFTPVPPNSLFETHWQHPASLHDNIEKIVVMAMEVLKKNNAPIALEQLVNEIRAQAQGAVVPNTHIHAALHASKNISPTAFGDWGLVGWAETSPRGVGDKAFAVLRRHGKPAHFRDITQMINSAEFDHKKANPQTVHNELIKDGRFVLVGRGLYGLKEWGFMAGTVADVLASILREATKPMSKDELVQAVLKQRMVKKNTVLLSLQNNTKFRKLENDLYALA</sequence>
<dbReference type="SUPFAM" id="SSF88659">
    <property type="entry name" value="Sigma3 and sigma4 domains of RNA polymerase sigma factors"/>
    <property type="match status" value="1"/>
</dbReference>
<keyword evidence="1" id="KW-0804">Transcription</keyword>
<feature type="domain" description="HTH HARE-type" evidence="2">
    <location>
        <begin position="212"/>
        <end position="276"/>
    </location>
</feature>
<dbReference type="Gene3D" id="1.10.10.1250">
    <property type="entry name" value="RNA polymerase, subunit delta, N-terminal domain"/>
    <property type="match status" value="1"/>
</dbReference>
<evidence type="ECO:0000259" key="2">
    <source>
        <dbReference type="PROSITE" id="PS51913"/>
    </source>
</evidence>
<comment type="caution">
    <text evidence="3">The sequence shown here is derived from an EMBL/GenBank/DDBJ whole genome shotgun (WGS) entry which is preliminary data.</text>
</comment>
<dbReference type="GO" id="GO:0006352">
    <property type="term" value="P:DNA-templated transcription initiation"/>
    <property type="evidence" value="ECO:0007669"/>
    <property type="project" value="InterPro"/>
</dbReference>
<dbReference type="GO" id="GO:0003700">
    <property type="term" value="F:DNA-binding transcription factor activity"/>
    <property type="evidence" value="ECO:0007669"/>
    <property type="project" value="InterPro"/>
</dbReference>
<accession>A0A1G1X965</accession>
<dbReference type="Pfam" id="PF05066">
    <property type="entry name" value="HARE-HTH"/>
    <property type="match status" value="1"/>
</dbReference>
<dbReference type="InterPro" id="IPR038087">
    <property type="entry name" value="RNAP_delta_N_dom_sf"/>
</dbReference>
<dbReference type="PRINTS" id="PR00046">
    <property type="entry name" value="SIGMA70FCT"/>
</dbReference>
<dbReference type="InterPro" id="IPR007630">
    <property type="entry name" value="RNA_pol_sigma70_r4"/>
</dbReference>
<dbReference type="InterPro" id="IPR007759">
    <property type="entry name" value="Asxl_HARE-HTH"/>
</dbReference>
<proteinExistence type="predicted"/>
<dbReference type="EMBL" id="MHHS01000032">
    <property type="protein sequence ID" value="OGY36598.1"/>
    <property type="molecule type" value="Genomic_DNA"/>
</dbReference>
<evidence type="ECO:0000256" key="1">
    <source>
        <dbReference type="ARBA" id="ARBA00023163"/>
    </source>
</evidence>
<dbReference type="Gene3D" id="1.10.10.10">
    <property type="entry name" value="Winged helix-like DNA-binding domain superfamily/Winged helix DNA-binding domain"/>
    <property type="match status" value="1"/>
</dbReference>
<dbReference type="InterPro" id="IPR050239">
    <property type="entry name" value="Sigma-70_RNA_pol_init_factors"/>
</dbReference>